<name>A0A0C2DC20_9BILA</name>
<dbReference type="EMBL" id="KN726728">
    <property type="protein sequence ID" value="KIH67368.1"/>
    <property type="molecule type" value="Genomic_DNA"/>
</dbReference>
<evidence type="ECO:0008006" key="3">
    <source>
        <dbReference type="Google" id="ProtNLM"/>
    </source>
</evidence>
<evidence type="ECO:0000313" key="2">
    <source>
        <dbReference type="Proteomes" id="UP000054047"/>
    </source>
</evidence>
<reference evidence="1 2" key="1">
    <citation type="submission" date="2013-12" db="EMBL/GenBank/DDBJ databases">
        <title>Draft genome of the parsitic nematode Ancylostoma duodenale.</title>
        <authorList>
            <person name="Mitreva M."/>
        </authorList>
    </citation>
    <scope>NUCLEOTIDE SEQUENCE [LARGE SCALE GENOMIC DNA]</scope>
    <source>
        <strain evidence="1 2">Zhejiang</strain>
    </source>
</reference>
<dbReference type="OrthoDB" id="5875526at2759"/>
<dbReference type="Proteomes" id="UP000054047">
    <property type="component" value="Unassembled WGS sequence"/>
</dbReference>
<sequence length="184" mass="20843">MYTFGAKEPKASNCDITSARIWDDHLEPIDLTFCVGAVGSAIRLKILLGCDQMWDLIKFPCRQHIQPSGLRIISSRLGYLLTGRNALNDEKPTNTTRELIESECELSIKPREEIEKWDEPWNNDFTGIEEFNGPMETEHAIVAKECTNSSMTSTKSVRMDTTCDCHLKTTATHCQTTTNWPIDD</sequence>
<gene>
    <name evidence="1" type="ORF">ANCDUO_02305</name>
</gene>
<organism evidence="1 2">
    <name type="scientific">Ancylostoma duodenale</name>
    <dbReference type="NCBI Taxonomy" id="51022"/>
    <lineage>
        <taxon>Eukaryota</taxon>
        <taxon>Metazoa</taxon>
        <taxon>Ecdysozoa</taxon>
        <taxon>Nematoda</taxon>
        <taxon>Chromadorea</taxon>
        <taxon>Rhabditida</taxon>
        <taxon>Rhabditina</taxon>
        <taxon>Rhabditomorpha</taxon>
        <taxon>Strongyloidea</taxon>
        <taxon>Ancylostomatidae</taxon>
        <taxon>Ancylostomatinae</taxon>
        <taxon>Ancylostoma</taxon>
    </lineage>
</organism>
<proteinExistence type="predicted"/>
<keyword evidence="2" id="KW-1185">Reference proteome</keyword>
<protein>
    <recommendedName>
        <fullName evidence="3">Peptidase aspartic putative domain-containing protein</fullName>
    </recommendedName>
</protein>
<accession>A0A0C2DC20</accession>
<evidence type="ECO:0000313" key="1">
    <source>
        <dbReference type="EMBL" id="KIH67368.1"/>
    </source>
</evidence>
<dbReference type="AlphaFoldDB" id="A0A0C2DC20"/>